<proteinExistence type="predicted"/>
<evidence type="ECO:0000313" key="3">
    <source>
        <dbReference type="EMBL" id="KAG7402680.1"/>
    </source>
</evidence>
<evidence type="ECO:0000313" key="4">
    <source>
        <dbReference type="Proteomes" id="UP000694050"/>
    </source>
</evidence>
<organism evidence="1 4">
    <name type="scientific">Fusarium oxysporum f. sp. rapae</name>
    <dbReference type="NCBI Taxonomy" id="485398"/>
    <lineage>
        <taxon>Eukaryota</taxon>
        <taxon>Fungi</taxon>
        <taxon>Dikarya</taxon>
        <taxon>Ascomycota</taxon>
        <taxon>Pezizomycotina</taxon>
        <taxon>Sordariomycetes</taxon>
        <taxon>Hypocreomycetidae</taxon>
        <taxon>Hypocreales</taxon>
        <taxon>Nectriaceae</taxon>
        <taxon>Fusarium</taxon>
        <taxon>Fusarium oxysporum species complex</taxon>
    </lineage>
</organism>
<name>A0A8J5TWJ6_FUSOX</name>
<dbReference type="EMBL" id="JAELUQ010000018">
    <property type="protein sequence ID" value="KAG7402619.1"/>
    <property type="molecule type" value="Genomic_DNA"/>
</dbReference>
<dbReference type="EMBL" id="JAELUQ010000018">
    <property type="protein sequence ID" value="KAG7402606.1"/>
    <property type="molecule type" value="Genomic_DNA"/>
</dbReference>
<protein>
    <submittedName>
        <fullName evidence="1">Uncharacterized protein</fullName>
    </submittedName>
</protein>
<reference evidence="1" key="1">
    <citation type="submission" date="2021-04" db="EMBL/GenBank/DDBJ databases">
        <title>First draft genome resource for Brassicaceae pathogens Fusarium oxysporum f. sp. raphani and Fusarium oxysporum f. sp. rapae.</title>
        <authorList>
            <person name="Asai S."/>
        </authorList>
    </citation>
    <scope>NUCLEOTIDE SEQUENCE</scope>
    <source>
        <strain evidence="1">Tf1208</strain>
    </source>
</reference>
<sequence length="75" mass="8084">MYPACGHSRPDGAPYYELCLGVEQGTKKRCDPLITDTSQSKILPGPCPSCPAVKRATLPARHGIIANAEEPIYQT</sequence>
<evidence type="ECO:0000313" key="2">
    <source>
        <dbReference type="EMBL" id="KAG7402619.1"/>
    </source>
</evidence>
<evidence type="ECO:0000313" key="1">
    <source>
        <dbReference type="EMBL" id="KAG7402606.1"/>
    </source>
</evidence>
<comment type="caution">
    <text evidence="1">The sequence shown here is derived from an EMBL/GenBank/DDBJ whole genome shotgun (WGS) entry which is preliminary data.</text>
</comment>
<accession>A0A8J5TWJ6</accession>
<dbReference type="Proteomes" id="UP000694050">
    <property type="component" value="Unassembled WGS sequence"/>
</dbReference>
<gene>
    <name evidence="3" type="ORF">Forpe1208_v017053</name>
    <name evidence="1" type="ORF">Forpe1208_v017064</name>
    <name evidence="2" type="ORF">Forpe1208_v017175</name>
</gene>
<dbReference type="AlphaFoldDB" id="A0A8J5TWJ6"/>
<dbReference type="EMBL" id="JAELUQ010000017">
    <property type="protein sequence ID" value="KAG7402680.1"/>
    <property type="molecule type" value="Genomic_DNA"/>
</dbReference>